<dbReference type="GeneID" id="77809656"/>
<protein>
    <submittedName>
        <fullName evidence="1">Uncharacterized protein</fullName>
    </submittedName>
</protein>
<name>A0ABY7CGQ1_9BASI</name>
<organism evidence="1 2">
    <name type="scientific">Puccinia triticina</name>
    <dbReference type="NCBI Taxonomy" id="208348"/>
    <lineage>
        <taxon>Eukaryota</taxon>
        <taxon>Fungi</taxon>
        <taxon>Dikarya</taxon>
        <taxon>Basidiomycota</taxon>
        <taxon>Pucciniomycotina</taxon>
        <taxon>Pucciniomycetes</taxon>
        <taxon>Pucciniales</taxon>
        <taxon>Pucciniaceae</taxon>
        <taxon>Puccinia</taxon>
    </lineage>
</organism>
<proteinExistence type="predicted"/>
<dbReference type="RefSeq" id="XP_053019938.1">
    <property type="nucleotide sequence ID" value="XM_053168761.1"/>
</dbReference>
<dbReference type="Proteomes" id="UP001164743">
    <property type="component" value="Chromosome 4A"/>
</dbReference>
<gene>
    <name evidence="1" type="ORF">PtA15_4A836</name>
</gene>
<evidence type="ECO:0000313" key="2">
    <source>
        <dbReference type="Proteomes" id="UP001164743"/>
    </source>
</evidence>
<reference evidence="1" key="1">
    <citation type="submission" date="2022-10" db="EMBL/GenBank/DDBJ databases">
        <title>Puccinia triticina Genome sequencing and assembly.</title>
        <authorList>
            <person name="Li C."/>
        </authorList>
    </citation>
    <scope>NUCLEOTIDE SEQUENCE</scope>
    <source>
        <strain evidence="1">Pt15</strain>
    </source>
</reference>
<accession>A0ABY7CGQ1</accession>
<evidence type="ECO:0000313" key="1">
    <source>
        <dbReference type="EMBL" id="WAQ84383.1"/>
    </source>
</evidence>
<keyword evidence="2" id="KW-1185">Reference proteome</keyword>
<sequence length="62" mass="6273">MVGPVALPLSLTVGPALSDEAEEAPTPAEDDALLSVPFDVEATLLKSASIRCAPVGRPDSKG</sequence>
<dbReference type="EMBL" id="CP110424">
    <property type="protein sequence ID" value="WAQ84383.1"/>
    <property type="molecule type" value="Genomic_DNA"/>
</dbReference>